<evidence type="ECO:0000259" key="1">
    <source>
        <dbReference type="Pfam" id="PF14493"/>
    </source>
</evidence>
<dbReference type="InterPro" id="IPR029491">
    <property type="entry name" value="Helicase_HTH"/>
</dbReference>
<dbReference type="Pfam" id="PF14493">
    <property type="entry name" value="HTH_40"/>
    <property type="match status" value="1"/>
</dbReference>
<dbReference type="InterPro" id="IPR008308">
    <property type="entry name" value="YpbB-like"/>
</dbReference>
<name>A0ABW5V960_9BACI</name>
<evidence type="ECO:0000313" key="2">
    <source>
        <dbReference type="EMBL" id="MFD2762258.1"/>
    </source>
</evidence>
<sequence length="349" mass="40761">MFFDTIILTCCARFQAGRSISAVFHLLKGKRSIQTVQDAHLYQLEQFYGIYPTLRKRSFDERIQKLEKNGYLPLRSESAAVPTQEASSWMDKQKEKLPLRYFNGLHYCRLAPVFLERLLLLIQTLTNSRMGNLNFIPVVDKPVVTDWVKQAFYRYRKEQDTYLNGLYKELYQILGHFTDLEASIFTDSLTGYQQYGLSSFQVGERYDIERLDVPLYKTALIHRMLTIIEKEYPLYPLLGRIKSELPTESGLSKSAEKTKTLLDKQYEAEEIAVVRRLKLNTIYDHLVEIALYDDEFPLSKYVNSTEQTEIEKAAQKTLSYKLKDIKQEVGESISYFQIRLVLATERFPS</sequence>
<comment type="caution">
    <text evidence="2">The sequence shown here is derived from an EMBL/GenBank/DDBJ whole genome shotgun (WGS) entry which is preliminary data.</text>
</comment>
<gene>
    <name evidence="2" type="ORF">ACFSUO_14965</name>
</gene>
<accession>A0ABW5V960</accession>
<reference evidence="3" key="1">
    <citation type="journal article" date="2019" name="Int. J. Syst. Evol. Microbiol.">
        <title>The Global Catalogue of Microorganisms (GCM) 10K type strain sequencing project: providing services to taxonomists for standard genome sequencing and annotation.</title>
        <authorList>
            <consortium name="The Broad Institute Genomics Platform"/>
            <consortium name="The Broad Institute Genome Sequencing Center for Infectious Disease"/>
            <person name="Wu L."/>
            <person name="Ma J."/>
        </authorList>
    </citation>
    <scope>NUCLEOTIDE SEQUENCE [LARGE SCALE GENOMIC DNA]</scope>
    <source>
        <strain evidence="3">TISTR 1535</strain>
    </source>
</reference>
<dbReference type="PIRSF" id="PIRSF021350">
    <property type="entry name" value="UCP021350"/>
    <property type="match status" value="1"/>
</dbReference>
<dbReference type="Proteomes" id="UP001597502">
    <property type="component" value="Unassembled WGS sequence"/>
</dbReference>
<dbReference type="Gene3D" id="1.10.10.1390">
    <property type="entry name" value="ATP-dependent DNA helicase RecQ"/>
    <property type="match status" value="1"/>
</dbReference>
<feature type="domain" description="Helicase Helix-turn-helix" evidence="1">
    <location>
        <begin position="254"/>
        <end position="342"/>
    </location>
</feature>
<organism evidence="2 3">
    <name type="scientific">Lentibacillus juripiscarius</name>
    <dbReference type="NCBI Taxonomy" id="257446"/>
    <lineage>
        <taxon>Bacteria</taxon>
        <taxon>Bacillati</taxon>
        <taxon>Bacillota</taxon>
        <taxon>Bacilli</taxon>
        <taxon>Bacillales</taxon>
        <taxon>Bacillaceae</taxon>
        <taxon>Lentibacillus</taxon>
    </lineage>
</organism>
<evidence type="ECO:0000313" key="3">
    <source>
        <dbReference type="Proteomes" id="UP001597502"/>
    </source>
</evidence>
<keyword evidence="3" id="KW-1185">Reference proteome</keyword>
<proteinExistence type="predicted"/>
<dbReference type="RefSeq" id="WP_382395580.1">
    <property type="nucleotide sequence ID" value="NZ_JBHUNA010000040.1"/>
</dbReference>
<dbReference type="EMBL" id="JBHUNA010000040">
    <property type="protein sequence ID" value="MFD2762258.1"/>
    <property type="molecule type" value="Genomic_DNA"/>
</dbReference>
<protein>
    <submittedName>
        <fullName evidence="2">Helix-turn-helix domain-containing protein</fullName>
    </submittedName>
</protein>